<gene>
    <name evidence="1" type="ORF">AVEN_186127_1</name>
</gene>
<dbReference type="EMBL" id="BGPR01183916">
    <property type="protein sequence ID" value="GBM71162.1"/>
    <property type="molecule type" value="Genomic_DNA"/>
</dbReference>
<feature type="non-terminal residue" evidence="1">
    <location>
        <position position="1"/>
    </location>
</feature>
<evidence type="ECO:0000313" key="1">
    <source>
        <dbReference type="EMBL" id="GBM71162.1"/>
    </source>
</evidence>
<evidence type="ECO:0000313" key="2">
    <source>
        <dbReference type="Proteomes" id="UP000499080"/>
    </source>
</evidence>
<sequence>SDGSSHAVANQNSSIGIDCVHEKQKVIHQVVSCEYITPVTVSVISRIQSVGLEEDLNIQWSLPITK</sequence>
<reference evidence="1 2" key="1">
    <citation type="journal article" date="2019" name="Sci. Rep.">
        <title>Orb-weaving spider Araneus ventricosus genome elucidates the spidroin gene catalogue.</title>
        <authorList>
            <person name="Kono N."/>
            <person name="Nakamura H."/>
            <person name="Ohtoshi R."/>
            <person name="Moran D.A.P."/>
            <person name="Shinohara A."/>
            <person name="Yoshida Y."/>
            <person name="Fujiwara M."/>
            <person name="Mori M."/>
            <person name="Tomita M."/>
            <person name="Arakawa K."/>
        </authorList>
    </citation>
    <scope>NUCLEOTIDE SEQUENCE [LARGE SCALE GENOMIC DNA]</scope>
</reference>
<accession>A0A4Y2I112</accession>
<organism evidence="1 2">
    <name type="scientific">Araneus ventricosus</name>
    <name type="common">Orbweaver spider</name>
    <name type="synonym">Epeira ventricosa</name>
    <dbReference type="NCBI Taxonomy" id="182803"/>
    <lineage>
        <taxon>Eukaryota</taxon>
        <taxon>Metazoa</taxon>
        <taxon>Ecdysozoa</taxon>
        <taxon>Arthropoda</taxon>
        <taxon>Chelicerata</taxon>
        <taxon>Arachnida</taxon>
        <taxon>Araneae</taxon>
        <taxon>Araneomorphae</taxon>
        <taxon>Entelegynae</taxon>
        <taxon>Araneoidea</taxon>
        <taxon>Araneidae</taxon>
        <taxon>Araneus</taxon>
    </lineage>
</organism>
<keyword evidence="2" id="KW-1185">Reference proteome</keyword>
<dbReference type="Proteomes" id="UP000499080">
    <property type="component" value="Unassembled WGS sequence"/>
</dbReference>
<protein>
    <submittedName>
        <fullName evidence="1">Uncharacterized protein</fullName>
    </submittedName>
</protein>
<name>A0A4Y2I112_ARAVE</name>
<dbReference type="AlphaFoldDB" id="A0A4Y2I112"/>
<proteinExistence type="predicted"/>
<comment type="caution">
    <text evidence="1">The sequence shown here is derived from an EMBL/GenBank/DDBJ whole genome shotgun (WGS) entry which is preliminary data.</text>
</comment>